<gene>
    <name evidence="3" type="ORF">PBRA_009173</name>
</gene>
<dbReference type="InterPro" id="IPR018649">
    <property type="entry name" value="SHOCT"/>
</dbReference>
<feature type="compositionally biased region" description="Basic and acidic residues" evidence="1">
    <location>
        <begin position="205"/>
        <end position="215"/>
    </location>
</feature>
<evidence type="ECO:0000259" key="2">
    <source>
        <dbReference type="Pfam" id="PF09851"/>
    </source>
</evidence>
<dbReference type="AlphaFoldDB" id="A0A0G4J5V1"/>
<feature type="domain" description="SHOCT" evidence="2">
    <location>
        <begin position="262"/>
        <end position="282"/>
    </location>
</feature>
<evidence type="ECO:0000313" key="3">
    <source>
        <dbReference type="EMBL" id="CEP02955.1"/>
    </source>
</evidence>
<dbReference type="Proteomes" id="UP000039324">
    <property type="component" value="Unassembled WGS sequence"/>
</dbReference>
<evidence type="ECO:0000256" key="1">
    <source>
        <dbReference type="SAM" id="MobiDB-lite"/>
    </source>
</evidence>
<organism evidence="3 4">
    <name type="scientific">Plasmodiophora brassicae</name>
    <name type="common">Clubroot disease agent</name>
    <dbReference type="NCBI Taxonomy" id="37360"/>
    <lineage>
        <taxon>Eukaryota</taxon>
        <taxon>Sar</taxon>
        <taxon>Rhizaria</taxon>
        <taxon>Endomyxa</taxon>
        <taxon>Phytomyxea</taxon>
        <taxon>Plasmodiophorida</taxon>
        <taxon>Plasmodiophoridae</taxon>
        <taxon>Plasmodiophora</taxon>
    </lineage>
</organism>
<feature type="region of interest" description="Disordered" evidence="1">
    <location>
        <begin position="205"/>
        <end position="228"/>
    </location>
</feature>
<sequence length="305" mass="34356">MSSEDLDMMLLLEMMDDDSTMDDIFELLVLRQMMNTVEDCANIICNYMVVMDTSSSSSSESEVGVQAIAAPVGHGQRDQSEFKPKGKKVREFVSTEHISALADSYYSHFEHYCEGRKKAVTQVIPGAVWKQVYAEYRQKFPDSTFCEANLKVRLRDTLLELKTGTSNMENVPKRELQAKSVIERLKTLDSHCKRNVIQLRDSIVQRKTPEKKPRVESPSPPDTAAPKNKAQALSCQAMAFTQIAKAMHDRGRLTESRIKQTELSNLKELRDAGVISDEEFKAEGPHPYGALNMACISIKVLRACQ</sequence>
<dbReference type="EMBL" id="CDSF01000134">
    <property type="protein sequence ID" value="CEP02955.1"/>
    <property type="molecule type" value="Genomic_DNA"/>
</dbReference>
<accession>A0A0G4J5V1</accession>
<proteinExistence type="predicted"/>
<keyword evidence="4" id="KW-1185">Reference proteome</keyword>
<dbReference type="Pfam" id="PF09851">
    <property type="entry name" value="SHOCT"/>
    <property type="match status" value="1"/>
</dbReference>
<evidence type="ECO:0000313" key="4">
    <source>
        <dbReference type="Proteomes" id="UP000039324"/>
    </source>
</evidence>
<name>A0A0G4J5V1_PLABS</name>
<reference evidence="3 4" key="1">
    <citation type="submission" date="2015-02" db="EMBL/GenBank/DDBJ databases">
        <authorList>
            <person name="Chooi Y.-H."/>
        </authorList>
    </citation>
    <scope>NUCLEOTIDE SEQUENCE [LARGE SCALE GENOMIC DNA]</scope>
    <source>
        <strain evidence="3">E3</strain>
    </source>
</reference>
<protein>
    <recommendedName>
        <fullName evidence="2">SHOCT domain-containing protein</fullName>
    </recommendedName>
</protein>